<dbReference type="Gene3D" id="3.40.33.10">
    <property type="entry name" value="CAP"/>
    <property type="match status" value="1"/>
</dbReference>
<protein>
    <submittedName>
        <fullName evidence="2">Uncharacterized protein</fullName>
    </submittedName>
</protein>
<feature type="transmembrane region" description="Helical" evidence="1">
    <location>
        <begin position="231"/>
        <end position="248"/>
    </location>
</feature>
<dbReference type="RefSeq" id="XP_053583563.1">
    <property type="nucleotide sequence ID" value="XM_053728791.1"/>
</dbReference>
<organism evidence="2 3">
    <name type="scientific">Caenorhabditis remanei</name>
    <name type="common">Caenorhabditis vulgaris</name>
    <dbReference type="NCBI Taxonomy" id="31234"/>
    <lineage>
        <taxon>Eukaryota</taxon>
        <taxon>Metazoa</taxon>
        <taxon>Ecdysozoa</taxon>
        <taxon>Nematoda</taxon>
        <taxon>Chromadorea</taxon>
        <taxon>Rhabditida</taxon>
        <taxon>Rhabditina</taxon>
        <taxon>Rhabditomorpha</taxon>
        <taxon>Rhabditoidea</taxon>
        <taxon>Rhabditidae</taxon>
        <taxon>Peloderinae</taxon>
        <taxon>Caenorhabditis</taxon>
    </lineage>
</organism>
<dbReference type="EMBL" id="WUAV01000004">
    <property type="protein sequence ID" value="KAF1755558.1"/>
    <property type="molecule type" value="Genomic_DNA"/>
</dbReference>
<reference evidence="2 3" key="1">
    <citation type="submission" date="2019-12" db="EMBL/GenBank/DDBJ databases">
        <title>Chromosome-level assembly of the Caenorhabditis remanei genome.</title>
        <authorList>
            <person name="Teterina A.A."/>
            <person name="Willis J.H."/>
            <person name="Phillips P.C."/>
        </authorList>
    </citation>
    <scope>NUCLEOTIDE SEQUENCE [LARGE SCALE GENOMIC DNA]</scope>
    <source>
        <strain evidence="2 3">PX506</strain>
        <tissue evidence="2">Whole organism</tissue>
    </source>
</reference>
<comment type="caution">
    <text evidence="2">The sequence shown here is derived from an EMBL/GenBank/DDBJ whole genome shotgun (WGS) entry which is preliminary data.</text>
</comment>
<evidence type="ECO:0000256" key="1">
    <source>
        <dbReference type="SAM" id="Phobius"/>
    </source>
</evidence>
<dbReference type="AlphaFoldDB" id="A0A6A5GJX1"/>
<keyword evidence="1" id="KW-0812">Transmembrane</keyword>
<sequence>MMGRRKRFLDAMPLVNLAKGFIDAIKKPENVFGKASNMNMLTWNRRLSQLAMTEKANIEKNDIKRIEYKGKIYRINKYGTLATYFISHALGGFIADMFQAIRVGYLACKLWFSKVKIPSPHENTTIGDTHEMLFADRTEVGCFFTWPDTICIIGPLNATIGYLYEKGDTCSACKYGCTNNLCNPSPDYFYAMREKYQKHLNPKIEKFEVVEGFDGQPPVLGKNFMIDSANYSNILMISILMVSLFLLLRNKF</sequence>
<dbReference type="InterPro" id="IPR035940">
    <property type="entry name" value="CAP_sf"/>
</dbReference>
<accession>A0A6A5GJX1</accession>
<keyword evidence="1" id="KW-0472">Membrane</keyword>
<dbReference type="KEGG" id="crq:GCK72_012008"/>
<dbReference type="Proteomes" id="UP000483820">
    <property type="component" value="Chromosome IV"/>
</dbReference>
<evidence type="ECO:0000313" key="2">
    <source>
        <dbReference type="EMBL" id="KAF1755558.1"/>
    </source>
</evidence>
<dbReference type="SUPFAM" id="SSF55797">
    <property type="entry name" value="PR-1-like"/>
    <property type="match status" value="1"/>
</dbReference>
<name>A0A6A5GJX1_CAERE</name>
<feature type="transmembrane region" description="Helical" evidence="1">
    <location>
        <begin position="81"/>
        <end position="101"/>
    </location>
</feature>
<keyword evidence="1" id="KW-1133">Transmembrane helix</keyword>
<evidence type="ECO:0000313" key="3">
    <source>
        <dbReference type="Proteomes" id="UP000483820"/>
    </source>
</evidence>
<dbReference type="GeneID" id="78775322"/>
<proteinExistence type="predicted"/>
<gene>
    <name evidence="2" type="ORF">GCK72_012008</name>
</gene>
<dbReference type="CTD" id="78775322"/>